<evidence type="ECO:0000313" key="1">
    <source>
        <dbReference type="EMBL" id="MBM7800529.1"/>
    </source>
</evidence>
<organism evidence="1 2">
    <name type="scientific">Microlunatus panaciterrae</name>
    <dbReference type="NCBI Taxonomy" id="400768"/>
    <lineage>
        <taxon>Bacteria</taxon>
        <taxon>Bacillati</taxon>
        <taxon>Actinomycetota</taxon>
        <taxon>Actinomycetes</taxon>
        <taxon>Propionibacteriales</taxon>
        <taxon>Propionibacteriaceae</taxon>
        <taxon>Microlunatus</taxon>
    </lineage>
</organism>
<proteinExistence type="predicted"/>
<evidence type="ECO:0000313" key="2">
    <source>
        <dbReference type="Proteomes" id="UP000704762"/>
    </source>
</evidence>
<dbReference type="Proteomes" id="UP000704762">
    <property type="component" value="Unassembled WGS sequence"/>
</dbReference>
<keyword evidence="2" id="KW-1185">Reference proteome</keyword>
<name>A0ABS2RNE3_9ACTN</name>
<protein>
    <submittedName>
        <fullName evidence="1">Uncharacterized protein</fullName>
    </submittedName>
</protein>
<dbReference type="EMBL" id="JAFBCF010000001">
    <property type="protein sequence ID" value="MBM7800529.1"/>
    <property type="molecule type" value="Genomic_DNA"/>
</dbReference>
<reference evidence="1 2" key="1">
    <citation type="submission" date="2021-01" db="EMBL/GenBank/DDBJ databases">
        <title>Sequencing the genomes of 1000 actinobacteria strains.</title>
        <authorList>
            <person name="Klenk H.-P."/>
        </authorList>
    </citation>
    <scope>NUCLEOTIDE SEQUENCE [LARGE SCALE GENOMIC DNA]</scope>
    <source>
        <strain evidence="1 2">DSM 18662</strain>
    </source>
</reference>
<dbReference type="RefSeq" id="WP_204919860.1">
    <property type="nucleotide sequence ID" value="NZ_BAAAQP010000003.1"/>
</dbReference>
<accession>A0ABS2RNE3</accession>
<sequence length="476" mass="52995">MADQSAEPFVGVQLGSHSVFDEGVEHVLDTLQETAHVNAVFVYSHAYQNFMKNRPAEGLVDHGQGVGNKDRELGYRWVPAHEEYYRATVLRHADNSGTVYADRDIFDELAEPARERGVAVFGRMLEGHEEFLARAIINWPQILVVDVYGRRGDVPCWNNPDYRSWMTATVTDVFATHQLAGFKYGAERSGPLSQMFLNLKAPGCFCEHCQTLAVTRGISVDRAMQGFRAVHELCERCARGDRPADGAFVSLVRLLLRYPEVFAWEQLWHEAMDSGAQEMYGTIKAVQPAARVGWHVWHGVTFDPFYQAEMDYARMATYSDWVKPVVYHDIAGVRIQIVCDQLARTVFSDLTPPAVRTLLFEVLGYDPDREASYQDLPTSGMSANYVWREVRRCVHSLGGSTPVYAGVGFDVPTNGNPIRSTPEGVSQAVYRAFEAGAAGLLVSREYDEMRLENLCAVGAAIDRAARDGLIAPGGGQ</sequence>
<comment type="caution">
    <text evidence="1">The sequence shown here is derived from an EMBL/GenBank/DDBJ whole genome shotgun (WGS) entry which is preliminary data.</text>
</comment>
<gene>
    <name evidence="1" type="ORF">JOE57_003450</name>
</gene>